<dbReference type="PANTHER" id="PTHR48051">
    <property type="match status" value="1"/>
</dbReference>
<dbReference type="InterPro" id="IPR032675">
    <property type="entry name" value="LRR_dom_sf"/>
</dbReference>
<feature type="region of interest" description="Disordered" evidence="4">
    <location>
        <begin position="1430"/>
        <end position="1616"/>
    </location>
</feature>
<keyword evidence="7" id="KW-1185">Reference proteome</keyword>
<dbReference type="EMBL" id="CAXAMM010041978">
    <property type="protein sequence ID" value="CAK9102203.1"/>
    <property type="molecule type" value="Genomic_DNA"/>
</dbReference>
<keyword evidence="3" id="KW-0175">Coiled coil</keyword>
<dbReference type="Proteomes" id="UP001642464">
    <property type="component" value="Unassembled WGS sequence"/>
</dbReference>
<comment type="caution">
    <text evidence="6">The sequence shown here is derived from an EMBL/GenBank/DDBJ whole genome shotgun (WGS) entry which is preliminary data.</text>
</comment>
<keyword evidence="2" id="KW-0677">Repeat</keyword>
<evidence type="ECO:0000259" key="5">
    <source>
        <dbReference type="Pfam" id="PF23598"/>
    </source>
</evidence>
<feature type="compositionally biased region" description="Basic and acidic residues" evidence="4">
    <location>
        <begin position="1547"/>
        <end position="1556"/>
    </location>
</feature>
<dbReference type="SUPFAM" id="SSF52058">
    <property type="entry name" value="L domain-like"/>
    <property type="match status" value="2"/>
</dbReference>
<feature type="compositionally biased region" description="Acidic residues" evidence="4">
    <location>
        <begin position="1457"/>
        <end position="1469"/>
    </location>
</feature>
<dbReference type="SMART" id="SM00364">
    <property type="entry name" value="LRR_BAC"/>
    <property type="match status" value="13"/>
</dbReference>
<dbReference type="PANTHER" id="PTHR48051:SF1">
    <property type="entry name" value="RAS SUPPRESSOR PROTEIN 1"/>
    <property type="match status" value="1"/>
</dbReference>
<sequence length="1616" mass="183319">MEMETYLERYARLGSHELARKELRREAEAMREREVRVAELRAHQRDVRVETRKFERRVGTDGPFRLQNIVEKAQPDVHAHLRRAAGRKAAARAPIAASKGALSPRSRPRLGNNQEEDIAAQKEQGQVEEEAQDVADHVAALVRQSFHSQVLAIQWKQLTRFPEQIENTLSKQLNHVHTIKLKGNRFRRLPTWSKHAYRCLRELNVSNNKLEELPSNLDSFQTLEVLVLKYNKLSALPSSICKLSRLRILELDGNQLEELPKDVGKLADSLEILRLEENHIVLLPWSMQKLTKLHTLTLGRNAVQCLAFFAPLRLRDDGYRAQDLAKVWETRTLPGADGPVFYNRETGEVRKRPPQGIEESDPWADTIEGDAPSGKAKVQTSSLEHEGGKVPELALERLDATQEKIRRVKVISRRKAALARQGKSIWTCEVDFSSGVQLFRNNIFRTTQSAMPADLDYFGCLHGLQVLSLRNNKLTELPSSFGQLVQLRELYVEANQLREIPLFLANLVKLEVLDMSDNFLVEVPAFIKVFRDLRKLMLHRNNISQVSPKLAELAQLEKLWLMNNRLGPGSLPAALHKLKRLSDLQLGDNPVVLLHGQMPQRVSKGPIQEVARYALERKCVAQRELTPMPMYQNSRGSVGGLTPKREPERYAALSWHFREQELIERHGVPPKSRTVAFGISGERQVSNFEFAKEEQGLIQNALRTGQLALHWRSLTRIPEAVFRLRASLRELRLVGNHITQLPSEIGLLSKLRILELRKNHMRSICSNISVLSELEHLLLEDNELESLPEEIGSLGSLRELSVNGNSLTELPPSIGKMQKLEKLFANVNRLTALPDEMEDMKALREVHISSNKVEDFPVCLAQIASLQVLHLNLNRIEFLPSQLSLCPNLKTLHLASNQLREVPASVCSGSLAQSLESLWLYSNKIVQLPDAFAKLEALRDLRVDFNQMISPPESFVLKKGPEGARWYCAERAKRMRETEAKLLEADFEIDVCALRPKVKDVLTGKTGFLTTPMIRQFECDLDLYLNGPFYDHPDKQGSSIIQALVKAKEAQRHLFLDTVLRQFLVVMELLQSDKAVCSHYFFNPRVKRRAGVHGQVLQYYAMDLNAMFEDQSDPCPQQAVVRKLEMREENEHGGLVRFREIEFQGERFVLERQVLEDALDAFEDPFHGRVTFSSAKVCFKGRGGHRTPRAAAMIPKLIFTVEEAERCRAESRYLKMMLEEVERNHSEWIESEACKAKIKVELKRRRRQAKRKLALSEVDTQYAKKAIKEARSDLLEAETRLKRFRKGAAKIQHGLDSEEEGRAEVAKATQAFKDAEQGLVQVKENIKRLKAVLKEKPAVLESECTADLKNKLLERERKFILLQGRKHARAQGLRRPWDGPNGDMFIMWSRYLDSIARERSDIEEETASNNRRRKLDPETAELEAKALKEALQGVEEREQEIERVSELHEHEPGWSSDESDAEPLEDPFDTDLTASVSLNHALPPTTEGAEGGKSVPMGASFATRLSTSEALVETDGEFTTSSESSPASASDDSFSSEEDSTFGTEARPGDRDDRGLLLRKRSLNVSNEGSSTSHGDDERSGNNDSYDEGNRKGKNSAKTKATTQTKTTIEIMQTGL</sequence>
<dbReference type="InterPro" id="IPR050216">
    <property type="entry name" value="LRR_domain-containing"/>
</dbReference>
<feature type="domain" description="Disease resistance R13L4/SHOC-2-like LRR" evidence="5">
    <location>
        <begin position="200"/>
        <end position="300"/>
    </location>
</feature>
<evidence type="ECO:0000256" key="1">
    <source>
        <dbReference type="ARBA" id="ARBA00022614"/>
    </source>
</evidence>
<feature type="domain" description="Disease resistance R13L4/SHOC-2-like LRR" evidence="5">
    <location>
        <begin position="768"/>
        <end position="875"/>
    </location>
</feature>
<organism evidence="6 7">
    <name type="scientific">Durusdinium trenchii</name>
    <dbReference type="NCBI Taxonomy" id="1381693"/>
    <lineage>
        <taxon>Eukaryota</taxon>
        <taxon>Sar</taxon>
        <taxon>Alveolata</taxon>
        <taxon>Dinophyceae</taxon>
        <taxon>Suessiales</taxon>
        <taxon>Symbiodiniaceae</taxon>
        <taxon>Durusdinium</taxon>
    </lineage>
</organism>
<feature type="coiled-coil region" evidence="3">
    <location>
        <begin position="1239"/>
        <end position="1287"/>
    </location>
</feature>
<dbReference type="InterPro" id="IPR055414">
    <property type="entry name" value="LRR_R13L4/SHOC2-like"/>
</dbReference>
<dbReference type="InterPro" id="IPR003591">
    <property type="entry name" value="Leu-rich_rpt_typical-subtyp"/>
</dbReference>
<evidence type="ECO:0000256" key="2">
    <source>
        <dbReference type="ARBA" id="ARBA00022737"/>
    </source>
</evidence>
<dbReference type="SUPFAM" id="SSF52075">
    <property type="entry name" value="Outer arm dynein light chain 1"/>
    <property type="match status" value="1"/>
</dbReference>
<dbReference type="Pfam" id="PF13855">
    <property type="entry name" value="LRR_8"/>
    <property type="match status" value="2"/>
</dbReference>
<dbReference type="InterPro" id="IPR001611">
    <property type="entry name" value="Leu-rich_rpt"/>
</dbReference>
<evidence type="ECO:0000256" key="3">
    <source>
        <dbReference type="SAM" id="Coils"/>
    </source>
</evidence>
<gene>
    <name evidence="6" type="ORF">SCF082_LOCUS47768</name>
</gene>
<feature type="compositionally biased region" description="Polar residues" evidence="4">
    <location>
        <begin position="1563"/>
        <end position="1573"/>
    </location>
</feature>
<dbReference type="SMART" id="SM00365">
    <property type="entry name" value="LRR_SD22"/>
    <property type="match status" value="6"/>
</dbReference>
<feature type="compositionally biased region" description="Low complexity" evidence="4">
    <location>
        <begin position="1518"/>
        <end position="1533"/>
    </location>
</feature>
<evidence type="ECO:0000313" key="7">
    <source>
        <dbReference type="Proteomes" id="UP001642464"/>
    </source>
</evidence>
<feature type="compositionally biased region" description="Low complexity" evidence="4">
    <location>
        <begin position="1598"/>
        <end position="1608"/>
    </location>
</feature>
<accession>A0ABP0RRG2</accession>
<name>A0ABP0RRG2_9DINO</name>
<dbReference type="SMART" id="SM00369">
    <property type="entry name" value="LRR_TYP"/>
    <property type="match status" value="16"/>
</dbReference>
<feature type="region of interest" description="Disordered" evidence="4">
    <location>
        <begin position="87"/>
        <end position="112"/>
    </location>
</feature>
<dbReference type="Gene3D" id="3.80.10.10">
    <property type="entry name" value="Ribonuclease Inhibitor"/>
    <property type="match status" value="3"/>
</dbReference>
<dbReference type="PROSITE" id="PS51450">
    <property type="entry name" value="LRR"/>
    <property type="match status" value="6"/>
</dbReference>
<keyword evidence="1" id="KW-0433">Leucine-rich repeat</keyword>
<dbReference type="Pfam" id="PF23598">
    <property type="entry name" value="LRR_14"/>
    <property type="match status" value="2"/>
</dbReference>
<protein>
    <submittedName>
        <fullName evidence="6">Leucine-rich repeat and death domain-containing protein 1</fullName>
    </submittedName>
</protein>
<reference evidence="6 7" key="1">
    <citation type="submission" date="2024-02" db="EMBL/GenBank/DDBJ databases">
        <authorList>
            <person name="Chen Y."/>
            <person name="Shah S."/>
            <person name="Dougan E. K."/>
            <person name="Thang M."/>
            <person name="Chan C."/>
        </authorList>
    </citation>
    <scope>NUCLEOTIDE SEQUENCE [LARGE SCALE GENOMIC DNA]</scope>
</reference>
<evidence type="ECO:0000256" key="4">
    <source>
        <dbReference type="SAM" id="MobiDB-lite"/>
    </source>
</evidence>
<feature type="coiled-coil region" evidence="3">
    <location>
        <begin position="13"/>
        <end position="40"/>
    </location>
</feature>
<proteinExistence type="predicted"/>
<feature type="compositionally biased region" description="Basic and acidic residues" evidence="4">
    <location>
        <begin position="1430"/>
        <end position="1452"/>
    </location>
</feature>
<evidence type="ECO:0000313" key="6">
    <source>
        <dbReference type="EMBL" id="CAK9102203.1"/>
    </source>
</evidence>